<protein>
    <submittedName>
        <fullName evidence="1">Uncharacterized protein</fullName>
    </submittedName>
</protein>
<keyword evidence="2" id="KW-1185">Reference proteome</keyword>
<dbReference type="Proteomes" id="UP000650081">
    <property type="component" value="Unassembled WGS sequence"/>
</dbReference>
<proteinExistence type="predicted"/>
<accession>A0A923PQ87</accession>
<dbReference type="AlphaFoldDB" id="A0A923PQ87"/>
<gene>
    <name evidence="1" type="ORF">H9S92_11265</name>
</gene>
<dbReference type="RefSeq" id="WP_187466820.1">
    <property type="nucleotide sequence ID" value="NZ_JACSIT010000104.1"/>
</dbReference>
<reference evidence="1" key="1">
    <citation type="submission" date="2020-08" db="EMBL/GenBank/DDBJ databases">
        <title>Lewinella bacteria from marine environments.</title>
        <authorList>
            <person name="Zhong Y."/>
        </authorList>
    </citation>
    <scope>NUCLEOTIDE SEQUENCE</scope>
    <source>
        <strain evidence="1">KCTC 42187</strain>
    </source>
</reference>
<organism evidence="1 2">
    <name type="scientific">Neolewinella lacunae</name>
    <dbReference type="NCBI Taxonomy" id="1517758"/>
    <lineage>
        <taxon>Bacteria</taxon>
        <taxon>Pseudomonadati</taxon>
        <taxon>Bacteroidota</taxon>
        <taxon>Saprospiria</taxon>
        <taxon>Saprospirales</taxon>
        <taxon>Lewinellaceae</taxon>
        <taxon>Neolewinella</taxon>
    </lineage>
</organism>
<evidence type="ECO:0000313" key="2">
    <source>
        <dbReference type="Proteomes" id="UP000650081"/>
    </source>
</evidence>
<comment type="caution">
    <text evidence="1">The sequence shown here is derived from an EMBL/GenBank/DDBJ whole genome shotgun (WGS) entry which is preliminary data.</text>
</comment>
<name>A0A923PQ87_9BACT</name>
<sequence length="270" mass="29808">MRSGLTFLFLLAGFGLAAQIFGPAAVPLDPNMVRNRDEGYFTLEASAGINFATLREPVVRWVDPGEMRWQPGLDLGLAGLLHMRRTVAVELGAHILQERGESLGYGQSSFDGLFGSGSEFDPSADRVRQGDLTFDEWWLRGQLLFRFRIGNFSINPGVGISAILSGEERFNFTQTTNVIYDNSTDTRIVLDQPLQSTGSIEASYRNAPGFLSGLLGLGFHATDRLYLNLQLERGLRVGAAYTESERKRGRLGLTANYRLLGGAKRKLAER</sequence>
<evidence type="ECO:0000313" key="1">
    <source>
        <dbReference type="EMBL" id="MBC6994747.1"/>
    </source>
</evidence>
<dbReference type="EMBL" id="JACSIT010000104">
    <property type="protein sequence ID" value="MBC6994747.1"/>
    <property type="molecule type" value="Genomic_DNA"/>
</dbReference>